<dbReference type="Gene3D" id="2.60.40.420">
    <property type="entry name" value="Cupredoxins - blue copper proteins"/>
    <property type="match status" value="1"/>
</dbReference>
<gene>
    <name evidence="3" type="ORF">C5167_009723</name>
</gene>
<keyword evidence="1" id="KW-0732">Signal</keyword>
<sequence>MGFNSKLLFSLVILVVAVPLMGNAFVWNVGDDAGWSGQSQFDYAHWAARPLFLVGDDSLRFVYHPNTNNVMEFAYSDFVSCNPTSPLATYNSGDDTVPITIDGHQYFISGNHVDCNNGLKLDILAYDSPYLRFWRLGGPPIGPDGCGKIPNFDNAPTEGGKRTEDILWCDSDSSTGGAAAASTPPSSASIFCSNSLLGVALAPVAHALGFAHQC</sequence>
<feature type="signal peptide" evidence="1">
    <location>
        <begin position="1"/>
        <end position="17"/>
    </location>
</feature>
<dbReference type="GO" id="GO:0009055">
    <property type="term" value="F:electron transfer activity"/>
    <property type="evidence" value="ECO:0007669"/>
    <property type="project" value="InterPro"/>
</dbReference>
<evidence type="ECO:0000313" key="4">
    <source>
        <dbReference type="Proteomes" id="UP000316621"/>
    </source>
</evidence>
<dbReference type="EMBL" id="CM010720">
    <property type="protein sequence ID" value="RZC66036.1"/>
    <property type="molecule type" value="Genomic_DNA"/>
</dbReference>
<dbReference type="PANTHER" id="PTHR33021">
    <property type="entry name" value="BLUE COPPER PROTEIN"/>
    <property type="match status" value="1"/>
</dbReference>
<proteinExistence type="predicted"/>
<keyword evidence="4" id="KW-1185">Reference proteome</keyword>
<name>A0A4Y7JZP0_PAPSO</name>
<dbReference type="InterPro" id="IPR008972">
    <property type="entry name" value="Cupredoxin"/>
</dbReference>
<dbReference type="Pfam" id="PF02298">
    <property type="entry name" value="Cu_bind_like"/>
    <property type="match status" value="1"/>
</dbReference>
<dbReference type="InterPro" id="IPR039391">
    <property type="entry name" value="Phytocyanin-like"/>
</dbReference>
<evidence type="ECO:0000256" key="1">
    <source>
        <dbReference type="SAM" id="SignalP"/>
    </source>
</evidence>
<evidence type="ECO:0000259" key="2">
    <source>
        <dbReference type="PROSITE" id="PS51485"/>
    </source>
</evidence>
<feature type="chain" id="PRO_5021455437" description="Phytocyanin domain-containing protein" evidence="1">
    <location>
        <begin position="18"/>
        <end position="214"/>
    </location>
</feature>
<dbReference type="PROSITE" id="PS51485">
    <property type="entry name" value="PHYTOCYANIN"/>
    <property type="match status" value="1"/>
</dbReference>
<dbReference type="GO" id="GO:0005886">
    <property type="term" value="C:plasma membrane"/>
    <property type="evidence" value="ECO:0007669"/>
    <property type="project" value="TreeGrafter"/>
</dbReference>
<dbReference type="SUPFAM" id="SSF49503">
    <property type="entry name" value="Cupredoxins"/>
    <property type="match status" value="1"/>
</dbReference>
<accession>A0A4Y7JZP0</accession>
<evidence type="ECO:0000313" key="3">
    <source>
        <dbReference type="EMBL" id="RZC66036.1"/>
    </source>
</evidence>
<dbReference type="InterPro" id="IPR003245">
    <property type="entry name" value="Phytocyanin_dom"/>
</dbReference>
<feature type="domain" description="Phytocyanin" evidence="2">
    <location>
        <begin position="25"/>
        <end position="127"/>
    </location>
</feature>
<reference evidence="3 4" key="1">
    <citation type="journal article" date="2018" name="Science">
        <title>The opium poppy genome and morphinan production.</title>
        <authorList>
            <person name="Guo L."/>
            <person name="Winzer T."/>
            <person name="Yang X."/>
            <person name="Li Y."/>
            <person name="Ning Z."/>
            <person name="He Z."/>
            <person name="Teodor R."/>
            <person name="Lu Y."/>
            <person name="Bowser T.A."/>
            <person name="Graham I.A."/>
            <person name="Ye K."/>
        </authorList>
    </citation>
    <scope>NUCLEOTIDE SEQUENCE [LARGE SCALE GENOMIC DNA]</scope>
    <source>
        <strain evidence="4">cv. HN1</strain>
        <tissue evidence="3">Leaves</tissue>
    </source>
</reference>
<dbReference type="Gramene" id="RZC66036">
    <property type="protein sequence ID" value="RZC66036"/>
    <property type="gene ID" value="C5167_009723"/>
</dbReference>
<dbReference type="PANTHER" id="PTHR33021:SF339">
    <property type="entry name" value="OS07G0570600 PROTEIN"/>
    <property type="match status" value="1"/>
</dbReference>
<organism evidence="3 4">
    <name type="scientific">Papaver somniferum</name>
    <name type="common">Opium poppy</name>
    <dbReference type="NCBI Taxonomy" id="3469"/>
    <lineage>
        <taxon>Eukaryota</taxon>
        <taxon>Viridiplantae</taxon>
        <taxon>Streptophyta</taxon>
        <taxon>Embryophyta</taxon>
        <taxon>Tracheophyta</taxon>
        <taxon>Spermatophyta</taxon>
        <taxon>Magnoliopsida</taxon>
        <taxon>Ranunculales</taxon>
        <taxon>Papaveraceae</taxon>
        <taxon>Papaveroideae</taxon>
        <taxon>Papaver</taxon>
    </lineage>
</organism>
<dbReference type="Proteomes" id="UP000316621">
    <property type="component" value="Chromosome 6"/>
</dbReference>
<protein>
    <recommendedName>
        <fullName evidence="2">Phytocyanin domain-containing protein</fullName>
    </recommendedName>
</protein>
<dbReference type="AlphaFoldDB" id="A0A4Y7JZP0"/>